<proteinExistence type="predicted"/>
<evidence type="ECO:0000313" key="2">
    <source>
        <dbReference type="EMBL" id="EDL87449.1"/>
    </source>
</evidence>
<feature type="region of interest" description="Disordered" evidence="1">
    <location>
        <begin position="16"/>
        <end position="43"/>
    </location>
</feature>
<evidence type="ECO:0000256" key="1">
    <source>
        <dbReference type="SAM" id="MobiDB-lite"/>
    </source>
</evidence>
<reference evidence="2" key="1">
    <citation type="journal article" date="2005" name="Genome Res.">
        <title>Gene and alternative splicing annotation with AIR.</title>
        <authorList>
            <person name="Florea L."/>
            <person name="Di Francesco V."/>
            <person name="Miller J."/>
            <person name="Turner R."/>
            <person name="Yao A."/>
            <person name="Harris M."/>
            <person name="Walenz B."/>
            <person name="Mobarry C."/>
            <person name="Merkulov G.V."/>
            <person name="Charlab R."/>
            <person name="Dew I."/>
            <person name="Deng Z."/>
            <person name="Istrail S."/>
            <person name="Li P."/>
            <person name="Sutton G."/>
        </authorList>
    </citation>
    <scope>NUCLEOTIDE SEQUENCE</scope>
    <source>
        <strain evidence="2">BN</strain>
    </source>
</reference>
<name>A6K9F6_RAT</name>
<feature type="non-terminal residue" evidence="2">
    <location>
        <position position="43"/>
    </location>
</feature>
<gene>
    <name evidence="2" type="primary">Svil_predicted</name>
    <name evidence="2" type="ORF">rCG_45333</name>
</gene>
<dbReference type="EMBL" id="CH474030">
    <property type="protein sequence ID" value="EDL87450.1"/>
    <property type="molecule type" value="Genomic_DNA"/>
</dbReference>
<sequence length="43" mass="4084">MAPLKLVSGSDAFQCTELPDSSAAPPPQLSSAPTAGGGGVGGR</sequence>
<protein>
    <submittedName>
        <fullName evidence="2">Supervillin (Predicted), isoform CRA_d</fullName>
    </submittedName>
</protein>
<organism evidence="2 4">
    <name type="scientific">Rattus norvegicus</name>
    <name type="common">Rat</name>
    <dbReference type="NCBI Taxonomy" id="10116"/>
    <lineage>
        <taxon>Eukaryota</taxon>
        <taxon>Metazoa</taxon>
        <taxon>Chordata</taxon>
        <taxon>Craniata</taxon>
        <taxon>Vertebrata</taxon>
        <taxon>Euteleostomi</taxon>
        <taxon>Mammalia</taxon>
        <taxon>Eutheria</taxon>
        <taxon>Euarchontoglires</taxon>
        <taxon>Glires</taxon>
        <taxon>Rodentia</taxon>
        <taxon>Myomorpha</taxon>
        <taxon>Muroidea</taxon>
        <taxon>Muridae</taxon>
        <taxon>Murinae</taxon>
        <taxon>Rattus</taxon>
    </lineage>
</organism>
<reference evidence="4" key="3">
    <citation type="submission" date="2005-09" db="EMBL/GenBank/DDBJ databases">
        <authorList>
            <person name="Mural R.J."/>
            <person name="Li P.W."/>
            <person name="Adams M.D."/>
            <person name="Amanatides P.G."/>
            <person name="Baden-Tillson H."/>
            <person name="Barnstead M."/>
            <person name="Chin S.H."/>
            <person name="Dew I."/>
            <person name="Evans C.A."/>
            <person name="Ferriera S."/>
            <person name="Flanigan M."/>
            <person name="Fosler C."/>
            <person name="Glodek A."/>
            <person name="Gu Z."/>
            <person name="Holt R.A."/>
            <person name="Jennings D."/>
            <person name="Kraft C.L."/>
            <person name="Lu F."/>
            <person name="Nguyen T."/>
            <person name="Nusskern D.R."/>
            <person name="Pfannkoch C.M."/>
            <person name="Sitter C."/>
            <person name="Sutton G.G."/>
            <person name="Venter J.C."/>
            <person name="Wang Z."/>
            <person name="Woodage T."/>
            <person name="Zheng X.H."/>
            <person name="Zhong F."/>
        </authorList>
    </citation>
    <scope>NUCLEOTIDE SEQUENCE [LARGE SCALE GENOMIC DNA]</scope>
    <source>
        <strain evidence="3">BN</strain>
        <strain evidence="4">BN, Sprague-Dawley</strain>
    </source>
</reference>
<dbReference type="EMBL" id="CH474030">
    <property type="protein sequence ID" value="EDL87449.1"/>
    <property type="molecule type" value="Genomic_DNA"/>
</dbReference>
<accession>A6K9F6</accession>
<reference evidence="2" key="2">
    <citation type="submission" date="2005-07" db="EMBL/GenBank/DDBJ databases">
        <authorList>
            <person name="Mural R.J."/>
            <person name="Li P.W."/>
            <person name="Adams M.D."/>
            <person name="Amanatides P.G."/>
            <person name="Baden-Tillson H."/>
            <person name="Barnstead M."/>
            <person name="Chin S.H."/>
            <person name="Dew I."/>
            <person name="Evans C.A."/>
            <person name="Ferriera S."/>
            <person name="Flanigan M."/>
            <person name="Fosler C."/>
            <person name="Glodek A."/>
            <person name="Gu Z."/>
            <person name="Holt R.A."/>
            <person name="Jennings D."/>
            <person name="Kraft C.L."/>
            <person name="Lu F."/>
            <person name="Nguyen T."/>
            <person name="Nusskern D.R."/>
            <person name="Pfannkoch C.M."/>
            <person name="Sitter C."/>
            <person name="Sutton G.G."/>
            <person name="Venter J.C."/>
            <person name="Wang Z."/>
            <person name="Woodage T."/>
            <person name="Zheng X.H."/>
            <person name="Zhong F."/>
        </authorList>
    </citation>
    <scope>NUCLEOTIDE SEQUENCE</scope>
    <source>
        <strain evidence="2">BN</strain>
    </source>
</reference>
<dbReference type="AlphaFoldDB" id="A6K9F6"/>
<dbReference type="Proteomes" id="UP000234681">
    <property type="component" value="Chromosome 17"/>
</dbReference>
<evidence type="ECO:0000313" key="4">
    <source>
        <dbReference type="Proteomes" id="UP000234681"/>
    </source>
</evidence>
<evidence type="ECO:0000313" key="3">
    <source>
        <dbReference type="EMBL" id="EDL87450.1"/>
    </source>
</evidence>